<dbReference type="EMBL" id="CP041356">
    <property type="protein sequence ID" value="QDK71103.1"/>
    <property type="molecule type" value="Genomic_DNA"/>
</dbReference>
<dbReference type="PROSITE" id="PS00101">
    <property type="entry name" value="HEXAPEP_TRANSFERASES"/>
    <property type="match status" value="1"/>
</dbReference>
<dbReference type="Gene3D" id="2.160.10.10">
    <property type="entry name" value="Hexapeptide repeat proteins"/>
    <property type="match status" value="1"/>
</dbReference>
<reference evidence="4 5" key="1">
    <citation type="submission" date="2019-07" db="EMBL/GenBank/DDBJ databases">
        <title>Genome sequencing of KACC 19320.</title>
        <authorList>
            <person name="Heo J."/>
            <person name="Kim S.-J."/>
            <person name="Kim J.-S."/>
            <person name="Hong S.-B."/>
            <person name="Kwon S.-W."/>
        </authorList>
    </citation>
    <scope>NUCLEOTIDE SEQUENCE [LARGE SCALE GENOMIC DNA]</scope>
    <source>
        <strain evidence="4 5">KACC 19320</strain>
    </source>
</reference>
<proteinExistence type="inferred from homology"/>
<keyword evidence="3" id="KW-0677">Repeat</keyword>
<evidence type="ECO:0000256" key="1">
    <source>
        <dbReference type="ARBA" id="ARBA00007274"/>
    </source>
</evidence>
<keyword evidence="2 4" id="KW-0808">Transferase</keyword>
<dbReference type="Pfam" id="PF00132">
    <property type="entry name" value="Hexapep"/>
    <property type="match status" value="1"/>
</dbReference>
<accession>A0A514Z944</accession>
<dbReference type="PANTHER" id="PTHR23416">
    <property type="entry name" value="SIALIC ACID SYNTHASE-RELATED"/>
    <property type="match status" value="1"/>
</dbReference>
<evidence type="ECO:0000313" key="4">
    <source>
        <dbReference type="EMBL" id="QDK71103.1"/>
    </source>
</evidence>
<comment type="similarity">
    <text evidence="1">Belongs to the transferase hexapeptide repeat family.</text>
</comment>
<dbReference type="InterPro" id="IPR018357">
    <property type="entry name" value="Hexapep_transf_CS"/>
</dbReference>
<dbReference type="SUPFAM" id="SSF51161">
    <property type="entry name" value="Trimeric LpxA-like enzymes"/>
    <property type="match status" value="1"/>
</dbReference>
<keyword evidence="5" id="KW-1185">Reference proteome</keyword>
<dbReference type="PANTHER" id="PTHR23416:SF23">
    <property type="entry name" value="ACETYLTRANSFERASE C18B11.09C-RELATED"/>
    <property type="match status" value="1"/>
</dbReference>
<dbReference type="InterPro" id="IPR011004">
    <property type="entry name" value="Trimer_LpxA-like_sf"/>
</dbReference>
<gene>
    <name evidence="4" type="ORF">FLP15_08005</name>
</gene>
<dbReference type="InterPro" id="IPR051159">
    <property type="entry name" value="Hexapeptide_acetyltransf"/>
</dbReference>
<dbReference type="Pfam" id="PF14602">
    <property type="entry name" value="Hexapep_2"/>
    <property type="match status" value="1"/>
</dbReference>
<dbReference type="KEGG" id="lack:FLP15_08005"/>
<dbReference type="RefSeq" id="WP_142766669.1">
    <property type="nucleotide sequence ID" value="NZ_CP041356.1"/>
</dbReference>
<evidence type="ECO:0000256" key="3">
    <source>
        <dbReference type="ARBA" id="ARBA00022737"/>
    </source>
</evidence>
<protein>
    <submittedName>
        <fullName evidence="4">Sugar O-acetyltransferase</fullName>
    </submittedName>
</protein>
<dbReference type="Proteomes" id="UP000315128">
    <property type="component" value="Chromosome"/>
</dbReference>
<evidence type="ECO:0000256" key="2">
    <source>
        <dbReference type="ARBA" id="ARBA00022679"/>
    </source>
</evidence>
<dbReference type="OrthoDB" id="9812571at2"/>
<evidence type="ECO:0000313" key="5">
    <source>
        <dbReference type="Proteomes" id="UP000315128"/>
    </source>
</evidence>
<sequence>MQRTLTNEEIERLNKVSLFEKIENGDWYQFGKEPELQEIVKKSSQRIQKINDKSKESFEEARVLLEDFLPHLSKTAEIYFPLTSVEYPEHFYVGEESFINSGLQVISAGKVTIGNHCFIGPNCQLFTPNHHASSPSLRRQGWQYDAPITIGDDCWLGGGVIILPGVSIGDDVVIGAGSVVTKDVLSHCMAAGNPARILKRY</sequence>
<name>A0A514Z944_9LACT</name>
<dbReference type="GO" id="GO:0005829">
    <property type="term" value="C:cytosol"/>
    <property type="evidence" value="ECO:0007669"/>
    <property type="project" value="TreeGrafter"/>
</dbReference>
<dbReference type="InterPro" id="IPR001451">
    <property type="entry name" value="Hexapep"/>
</dbReference>
<dbReference type="AlphaFoldDB" id="A0A514Z944"/>
<dbReference type="CDD" id="cd03357">
    <property type="entry name" value="LbH_MAT_GAT"/>
    <property type="match status" value="1"/>
</dbReference>
<organism evidence="4 5">
    <name type="scientific">Lactococcus protaetiae</name>
    <dbReference type="NCBI Taxonomy" id="2592653"/>
    <lineage>
        <taxon>Bacteria</taxon>
        <taxon>Bacillati</taxon>
        <taxon>Bacillota</taxon>
        <taxon>Bacilli</taxon>
        <taxon>Lactobacillales</taxon>
        <taxon>Streptococcaceae</taxon>
        <taxon>Lactococcus</taxon>
    </lineage>
</organism>
<dbReference type="GO" id="GO:0008374">
    <property type="term" value="F:O-acyltransferase activity"/>
    <property type="evidence" value="ECO:0007669"/>
    <property type="project" value="TreeGrafter"/>
</dbReference>